<comment type="caution">
    <text evidence="3">The sequence shown here is derived from an EMBL/GenBank/DDBJ whole genome shotgun (WGS) entry which is preliminary data.</text>
</comment>
<proteinExistence type="predicted"/>
<organism evidence="3 4">
    <name type="scientific">Byssochlamys spectabilis (strain No. 5 / NBRC 109023)</name>
    <name type="common">Paecilomyces variotii</name>
    <dbReference type="NCBI Taxonomy" id="1356009"/>
    <lineage>
        <taxon>Eukaryota</taxon>
        <taxon>Fungi</taxon>
        <taxon>Dikarya</taxon>
        <taxon>Ascomycota</taxon>
        <taxon>Pezizomycotina</taxon>
        <taxon>Eurotiomycetes</taxon>
        <taxon>Eurotiomycetidae</taxon>
        <taxon>Eurotiales</taxon>
        <taxon>Thermoascaceae</taxon>
        <taxon>Paecilomyces</taxon>
    </lineage>
</organism>
<dbReference type="InParanoid" id="V5F8V6"/>
<feature type="region of interest" description="Disordered" evidence="1">
    <location>
        <begin position="62"/>
        <end position="168"/>
    </location>
</feature>
<evidence type="ECO:0000313" key="4">
    <source>
        <dbReference type="Proteomes" id="UP000018001"/>
    </source>
</evidence>
<feature type="transmembrane region" description="Helical" evidence="2">
    <location>
        <begin position="34"/>
        <end position="54"/>
    </location>
</feature>
<sequence>MGFDIHSILLRRDCSAGSDSSDCEKPVSKTMMNVVPTAILGFVVVVSLVVLVVLSRRRKRLDAMEDAKARSNNIEIDDYEPPTRSGAGKQPPVRMVPESTRGRRPPQLTVPPPTASTGREPSPTPRMLEDEFDKSPYYYANLDPEPKKEPEISPESIAKMAQTERHII</sequence>
<gene>
    <name evidence="3" type="ORF">PVAR5_0980</name>
</gene>
<name>V5F8V6_BYSSN</name>
<dbReference type="EMBL" id="BAUL01000023">
    <property type="protein sequence ID" value="GAD92389.1"/>
    <property type="molecule type" value="Genomic_DNA"/>
</dbReference>
<evidence type="ECO:0000313" key="3">
    <source>
        <dbReference type="EMBL" id="GAD92389.1"/>
    </source>
</evidence>
<keyword evidence="2" id="KW-0472">Membrane</keyword>
<reference evidence="4" key="1">
    <citation type="journal article" date="2014" name="Genome Announc.">
        <title>Draft genome sequence of the formaldehyde-resistant fungus Byssochlamys spectabilis No. 5 (anamorph Paecilomyces variotii No. 5) (NBRC109023).</title>
        <authorList>
            <person name="Oka T."/>
            <person name="Ekino K."/>
            <person name="Fukuda K."/>
            <person name="Nomura Y."/>
        </authorList>
    </citation>
    <scope>NUCLEOTIDE SEQUENCE [LARGE SCALE GENOMIC DNA]</scope>
    <source>
        <strain evidence="4">No. 5 / NBRC 109023</strain>
    </source>
</reference>
<evidence type="ECO:0000256" key="1">
    <source>
        <dbReference type="SAM" id="MobiDB-lite"/>
    </source>
</evidence>
<dbReference type="HOGENOM" id="CLU_1586247_0_0_1"/>
<accession>V5F8V6</accession>
<dbReference type="eggNOG" id="ENOG502RAVW">
    <property type="taxonomic scope" value="Eukaryota"/>
</dbReference>
<dbReference type="Proteomes" id="UP000018001">
    <property type="component" value="Unassembled WGS sequence"/>
</dbReference>
<dbReference type="OrthoDB" id="3912021at2759"/>
<protein>
    <submittedName>
        <fullName evidence="3">Uncharacterized protein</fullName>
    </submittedName>
</protein>
<keyword evidence="2" id="KW-0812">Transmembrane</keyword>
<dbReference type="AlphaFoldDB" id="V5F8V6"/>
<evidence type="ECO:0000256" key="2">
    <source>
        <dbReference type="SAM" id="Phobius"/>
    </source>
</evidence>
<keyword evidence="2" id="KW-1133">Transmembrane helix</keyword>
<keyword evidence="4" id="KW-1185">Reference proteome</keyword>